<protein>
    <submittedName>
        <fullName evidence="1">Uncharacterized protein</fullName>
    </submittedName>
</protein>
<dbReference type="AlphaFoldDB" id="A0A0K2TEE0"/>
<accession>A0A0K2TEE0</accession>
<sequence>TVVRLQFKDPYFTSRIHRGPSIYSCNVSTRSNIRSKTSSLVDKPDWSKAKVVVRAEVPPLSWQQQNLPKLNIKEGKITRREANRIQNAVPREVEKTH</sequence>
<dbReference type="EMBL" id="HACA01007012">
    <property type="protein sequence ID" value="CDW24373.1"/>
    <property type="molecule type" value="Transcribed_RNA"/>
</dbReference>
<proteinExistence type="predicted"/>
<organism evidence="1">
    <name type="scientific">Lepeophtheirus salmonis</name>
    <name type="common">Salmon louse</name>
    <name type="synonym">Caligus salmonis</name>
    <dbReference type="NCBI Taxonomy" id="72036"/>
    <lineage>
        <taxon>Eukaryota</taxon>
        <taxon>Metazoa</taxon>
        <taxon>Ecdysozoa</taxon>
        <taxon>Arthropoda</taxon>
        <taxon>Crustacea</taxon>
        <taxon>Multicrustacea</taxon>
        <taxon>Hexanauplia</taxon>
        <taxon>Copepoda</taxon>
        <taxon>Siphonostomatoida</taxon>
        <taxon>Caligidae</taxon>
        <taxon>Lepeophtheirus</taxon>
    </lineage>
</organism>
<feature type="non-terminal residue" evidence="1">
    <location>
        <position position="1"/>
    </location>
</feature>
<name>A0A0K2TEE0_LEPSM</name>
<reference evidence="1" key="1">
    <citation type="submission" date="2014-05" db="EMBL/GenBank/DDBJ databases">
        <authorList>
            <person name="Chronopoulou M."/>
        </authorList>
    </citation>
    <scope>NUCLEOTIDE SEQUENCE</scope>
    <source>
        <tissue evidence="1">Whole organism</tissue>
    </source>
</reference>
<evidence type="ECO:0000313" key="1">
    <source>
        <dbReference type="EMBL" id="CDW24373.1"/>
    </source>
</evidence>